<accession>A0ABM0K0Z5</accession>
<feature type="compositionally biased region" description="Basic and acidic residues" evidence="1">
    <location>
        <begin position="208"/>
        <end position="222"/>
    </location>
</feature>
<proteinExistence type="predicted"/>
<organism evidence="3 4">
    <name type="scientific">Aplysia californica</name>
    <name type="common">California sea hare</name>
    <dbReference type="NCBI Taxonomy" id="6500"/>
    <lineage>
        <taxon>Eukaryota</taxon>
        <taxon>Metazoa</taxon>
        <taxon>Spiralia</taxon>
        <taxon>Lophotrochozoa</taxon>
        <taxon>Mollusca</taxon>
        <taxon>Gastropoda</taxon>
        <taxon>Heterobranchia</taxon>
        <taxon>Euthyneura</taxon>
        <taxon>Tectipleura</taxon>
        <taxon>Aplysiida</taxon>
        <taxon>Aplysioidea</taxon>
        <taxon>Aplysiidae</taxon>
        <taxon>Aplysia</taxon>
    </lineage>
</organism>
<sequence length="245" mass="26901">MKSLAFLASFIAVGLYGVKSQVDGIRQAGYYDRPIIGQEDPIGPGFWKNKFTTVVSRRDISGLDQTSLFDAISELLVKARQGIDVGELANETEQIKQMAAVIRGETGVAVNSEKVHQIINDVASTFNRATSISALFDDPMDFQVSKMDSALLLLNGLAAKAQEMQKSGEPLQDVMAAIEMTCSAIEEVSEDIVGIEIFYGALENSKKGEEKKEQKRKEDGHWEGGAGYSQESGFHVGVKYRWGRR</sequence>
<evidence type="ECO:0000256" key="1">
    <source>
        <dbReference type="SAM" id="MobiDB-lite"/>
    </source>
</evidence>
<protein>
    <submittedName>
        <fullName evidence="4">Uncharacterized protein LOC101860765 isoform X1</fullName>
    </submittedName>
</protein>
<keyword evidence="3" id="KW-1185">Reference proteome</keyword>
<reference evidence="4" key="1">
    <citation type="submission" date="2025-08" db="UniProtKB">
        <authorList>
            <consortium name="RefSeq"/>
        </authorList>
    </citation>
    <scope>IDENTIFICATION</scope>
</reference>
<evidence type="ECO:0000256" key="2">
    <source>
        <dbReference type="SAM" id="SignalP"/>
    </source>
</evidence>
<feature type="region of interest" description="Disordered" evidence="1">
    <location>
        <begin position="208"/>
        <end position="231"/>
    </location>
</feature>
<evidence type="ECO:0000313" key="4">
    <source>
        <dbReference type="RefSeq" id="XP_005106200.1"/>
    </source>
</evidence>
<keyword evidence="2" id="KW-0732">Signal</keyword>
<feature type="signal peptide" evidence="2">
    <location>
        <begin position="1"/>
        <end position="20"/>
    </location>
</feature>
<gene>
    <name evidence="4" type="primary">LOC101860765</name>
</gene>
<evidence type="ECO:0000313" key="3">
    <source>
        <dbReference type="Proteomes" id="UP000694888"/>
    </source>
</evidence>
<dbReference type="Proteomes" id="UP000694888">
    <property type="component" value="Unplaced"/>
</dbReference>
<name>A0ABM0K0Z5_APLCA</name>
<feature type="chain" id="PRO_5047080389" evidence="2">
    <location>
        <begin position="21"/>
        <end position="245"/>
    </location>
</feature>
<dbReference type="GeneID" id="101860765"/>
<dbReference type="RefSeq" id="XP_005106200.1">
    <property type="nucleotide sequence ID" value="XM_005106143.1"/>
</dbReference>